<dbReference type="Proteomes" id="UP000749559">
    <property type="component" value="Unassembled WGS sequence"/>
</dbReference>
<keyword evidence="4" id="KW-1185">Reference proteome</keyword>
<dbReference type="OrthoDB" id="5977230at2759"/>
<protein>
    <submittedName>
        <fullName evidence="3">Uncharacterized protein</fullName>
    </submittedName>
</protein>
<organism evidence="3 4">
    <name type="scientific">Owenia fusiformis</name>
    <name type="common">Polychaete worm</name>
    <dbReference type="NCBI Taxonomy" id="6347"/>
    <lineage>
        <taxon>Eukaryota</taxon>
        <taxon>Metazoa</taxon>
        <taxon>Spiralia</taxon>
        <taxon>Lophotrochozoa</taxon>
        <taxon>Annelida</taxon>
        <taxon>Polychaeta</taxon>
        <taxon>Sedentaria</taxon>
        <taxon>Canalipalpata</taxon>
        <taxon>Sabellida</taxon>
        <taxon>Oweniida</taxon>
        <taxon>Oweniidae</taxon>
        <taxon>Owenia</taxon>
    </lineage>
</organism>
<name>A0A8S4NMI9_OWEFU</name>
<keyword evidence="2" id="KW-0732">Signal</keyword>
<dbReference type="EMBL" id="CAIIXF020000005">
    <property type="protein sequence ID" value="CAH1782804.1"/>
    <property type="molecule type" value="Genomic_DNA"/>
</dbReference>
<dbReference type="InterPro" id="IPR029034">
    <property type="entry name" value="Cystine-knot_cytokine"/>
</dbReference>
<gene>
    <name evidence="3" type="ORF">OFUS_LOCUS9213</name>
</gene>
<dbReference type="SUPFAM" id="SSF57501">
    <property type="entry name" value="Cystine-knot cytokines"/>
    <property type="match status" value="1"/>
</dbReference>
<evidence type="ECO:0000256" key="1">
    <source>
        <dbReference type="SAM" id="MobiDB-lite"/>
    </source>
</evidence>
<evidence type="ECO:0000256" key="2">
    <source>
        <dbReference type="SAM" id="SignalP"/>
    </source>
</evidence>
<dbReference type="PANTHER" id="PTHR33995">
    <property type="entry name" value="PROTEIN CBG18546"/>
    <property type="match status" value="1"/>
</dbReference>
<feature type="signal peptide" evidence="2">
    <location>
        <begin position="1"/>
        <end position="24"/>
    </location>
</feature>
<feature type="chain" id="PRO_5035943609" evidence="2">
    <location>
        <begin position="25"/>
        <end position="359"/>
    </location>
</feature>
<accession>A0A8S4NMI9</accession>
<comment type="caution">
    <text evidence="3">The sequence shown here is derived from an EMBL/GenBank/DDBJ whole genome shotgun (WGS) entry which is preliminary data.</text>
</comment>
<sequence length="359" mass="40564">MMTAILYRISFLVLLFELRECARTKRQSSLRVIRNTTIPCVQAEAMGLSIKRELTDVEKMAIFRRKGGYINPDYVSVDENGSNEFKDLVMMSERYKEEIKLSRKFDVLRDNLKLKDVLITDIQEFFTELQNVTNLLPTNLFQLIENKLGMAKEVIQSILELEKFATSPNNTELTEAREKFLEYLIETLSVGSDYVSPLDAGLGQTSYTSPTGDVTNIEYCLPRGSETEDGFLHLCTTCSATTILSEDKFPRYINEAVCSNYDRECMSAVDTSHGMCKQKVFSLNLLQKQSGMCILATAQGQTVLVDEWALYTQPIRVCCECTIDRRSFFARYVPPSTEPSPSTDEAKGAPKNPSPKDGL</sequence>
<feature type="region of interest" description="Disordered" evidence="1">
    <location>
        <begin position="334"/>
        <end position="359"/>
    </location>
</feature>
<reference evidence="3" key="1">
    <citation type="submission" date="2022-03" db="EMBL/GenBank/DDBJ databases">
        <authorList>
            <person name="Martin C."/>
        </authorList>
    </citation>
    <scope>NUCLEOTIDE SEQUENCE</scope>
</reference>
<dbReference type="AlphaFoldDB" id="A0A8S4NMI9"/>
<evidence type="ECO:0000313" key="3">
    <source>
        <dbReference type="EMBL" id="CAH1782804.1"/>
    </source>
</evidence>
<evidence type="ECO:0000313" key="4">
    <source>
        <dbReference type="Proteomes" id="UP000749559"/>
    </source>
</evidence>
<dbReference type="PANTHER" id="PTHR33995:SF7">
    <property type="entry name" value="BURSICON SUBUNIT ALPHA-RELATED"/>
    <property type="match status" value="1"/>
</dbReference>
<proteinExistence type="predicted"/>